<comment type="caution">
    <text evidence="2">The sequence shown here is derived from an EMBL/GenBank/DDBJ whole genome shotgun (WGS) entry which is preliminary data.</text>
</comment>
<gene>
    <name evidence="3" type="ORF">KHB02_018730</name>
    <name evidence="2" type="ORF">KHB02_32055</name>
</gene>
<dbReference type="AlphaFoldDB" id="A0A942T6M3"/>
<keyword evidence="1" id="KW-1133">Transmembrane helix</keyword>
<keyword evidence="1" id="KW-0812">Transmembrane</keyword>
<keyword evidence="4" id="KW-1185">Reference proteome</keyword>
<name>A0A942T6M3_9BACI</name>
<protein>
    <submittedName>
        <fullName evidence="2">Uncharacterized protein</fullName>
    </submittedName>
</protein>
<proteinExistence type="predicted"/>
<keyword evidence="1" id="KW-0472">Membrane</keyword>
<evidence type="ECO:0000313" key="2">
    <source>
        <dbReference type="EMBL" id="MBS4186028.1"/>
    </source>
</evidence>
<accession>A0A942T6M3</accession>
<evidence type="ECO:0000313" key="4">
    <source>
        <dbReference type="Proteomes" id="UP000677265"/>
    </source>
</evidence>
<evidence type="ECO:0000313" key="3">
    <source>
        <dbReference type="EMBL" id="MCH6267558.1"/>
    </source>
</evidence>
<evidence type="ECO:0000256" key="1">
    <source>
        <dbReference type="SAM" id="Phobius"/>
    </source>
</evidence>
<sequence>MKNGSDRVCTLPEPFSYAKSLDFNFWLFSKTLLLSATFLRLILKNRGRNSAYLGKWV</sequence>
<dbReference type="EMBL" id="JAGYPE020000038">
    <property type="protein sequence ID" value="MCH6267558.1"/>
    <property type="molecule type" value="Genomic_DNA"/>
</dbReference>
<dbReference type="EMBL" id="JAGYPE010000006">
    <property type="protein sequence ID" value="MBS4186028.1"/>
    <property type="molecule type" value="Genomic_DNA"/>
</dbReference>
<organism evidence="2">
    <name type="scientific">Neobacillus citreus</name>
    <dbReference type="NCBI Taxonomy" id="2833578"/>
    <lineage>
        <taxon>Bacteria</taxon>
        <taxon>Bacillati</taxon>
        <taxon>Bacillota</taxon>
        <taxon>Bacilli</taxon>
        <taxon>Bacillales</taxon>
        <taxon>Bacillaceae</taxon>
        <taxon>Neobacillus</taxon>
    </lineage>
</organism>
<dbReference type="RefSeq" id="WP_213145827.1">
    <property type="nucleotide sequence ID" value="NZ_JAGYPE020000038.1"/>
</dbReference>
<dbReference type="Proteomes" id="UP000677265">
    <property type="component" value="Unassembled WGS sequence"/>
</dbReference>
<feature type="transmembrane region" description="Helical" evidence="1">
    <location>
        <begin position="23"/>
        <end position="43"/>
    </location>
</feature>
<reference evidence="2" key="1">
    <citation type="submission" date="2021-05" db="EMBL/GenBank/DDBJ databases">
        <title>Novel Bacillus species.</title>
        <authorList>
            <person name="Liu G."/>
        </authorList>
    </citation>
    <scope>NUCLEOTIDE SEQUENCE</scope>
    <source>
        <strain evidence="2 4">FJAT-50051</strain>
    </source>
</reference>